<accession>A0A2V1AGX5</accession>
<dbReference type="Proteomes" id="UP000244406">
    <property type="component" value="Unassembled WGS sequence"/>
</dbReference>
<reference evidence="3 4" key="1">
    <citation type="submission" date="2017-12" db="EMBL/GenBank/DDBJ databases">
        <title>Genome Sequence of the Amphotericin B-resistant Candida duobushaemulonii strain, B09383.</title>
        <authorList>
            <person name="Chow N.A."/>
            <person name="Gade L."/>
            <person name="Batra D."/>
            <person name="Rowe L.A."/>
            <person name="Loparev V.N."/>
            <person name="Litvintseva A.P."/>
        </authorList>
    </citation>
    <scope>NUCLEOTIDE SEQUENCE [LARGE SCALE GENOMIC DNA]</scope>
    <source>
        <strain evidence="3 4">B09383</strain>
    </source>
</reference>
<dbReference type="AlphaFoldDB" id="A0A2V1AGX5"/>
<feature type="compositionally biased region" description="Low complexity" evidence="1">
    <location>
        <begin position="476"/>
        <end position="487"/>
    </location>
</feature>
<feature type="region of interest" description="Disordered" evidence="1">
    <location>
        <begin position="95"/>
        <end position="133"/>
    </location>
</feature>
<dbReference type="VEuPathDB" id="FungiDB:CXQ87_004400"/>
<keyword evidence="4" id="KW-1185">Reference proteome</keyword>
<feature type="transmembrane region" description="Helical" evidence="2">
    <location>
        <begin position="20"/>
        <end position="40"/>
    </location>
</feature>
<protein>
    <submittedName>
        <fullName evidence="3">Uncharacterized protein</fullName>
    </submittedName>
</protein>
<proteinExistence type="predicted"/>
<feature type="region of interest" description="Disordered" evidence="1">
    <location>
        <begin position="234"/>
        <end position="264"/>
    </location>
</feature>
<evidence type="ECO:0000313" key="4">
    <source>
        <dbReference type="Proteomes" id="UP000244406"/>
    </source>
</evidence>
<keyword evidence="2" id="KW-1133">Transmembrane helix</keyword>
<gene>
    <name evidence="3" type="ORF">CXQ87_004400</name>
</gene>
<comment type="caution">
    <text evidence="3">The sequence shown here is derived from an EMBL/GenBank/DDBJ whole genome shotgun (WGS) entry which is preliminary data.</text>
</comment>
<feature type="transmembrane region" description="Helical" evidence="2">
    <location>
        <begin position="52"/>
        <end position="71"/>
    </location>
</feature>
<feature type="compositionally biased region" description="Basic and acidic residues" evidence="1">
    <location>
        <begin position="343"/>
        <end position="356"/>
    </location>
</feature>
<evidence type="ECO:0000313" key="3">
    <source>
        <dbReference type="EMBL" id="PVH16844.1"/>
    </source>
</evidence>
<feature type="region of interest" description="Disordered" evidence="1">
    <location>
        <begin position="476"/>
        <end position="499"/>
    </location>
</feature>
<keyword evidence="2" id="KW-0812">Transmembrane</keyword>
<keyword evidence="2" id="KW-0472">Membrane</keyword>
<sequence length="584" mass="64516">MVSSFVVAVVQPVTMVKNSLWWLETTVYLFHLGASVTLICQFNGVPLRYHGVEVVVSLAMAGCFLSGLALGKPGKLEKSSDVESTSTACSEQLSLNKAHEKPDVANKASQKTLVQREASGSTLRSDSSEPEMVSKAMASNSLEDYCEHNWMSPSLEYSSVPALNGSENDVHRSKSVSQLHVNKRSPKKRKWQSIHDEKVFLSSVSENLLPSVLKSSESPIQASKRSMENFRASGEFDGSPVRTQYHTPRASPSRESFEKAKSSFDRHSAILEGPDRHSAIMEGLEEIPTAQAPPWTTQGPGLRSISLQDWERNKHWLGSPEVDLEDLGNNRSEVDFETLDKPSEVDFETPDRDRRSFNSRSAPSLHTYRRNSEGSNRRSVYVQESSENALTHCVTPTARVPELPCIQSTNSSPIKKVMGMFRRRGSEAEFAGPNYSFGYHKHNDSVANSTISHPISVASGKSSSGSPRKAIKSFLKGSSSHKSGSSFTYTPHNPPPVPPAPPPIPILFNMPKDPLFRHSTELMQPFRVPSDEWDMGEATASDQSRVSSLPSAIIGEYDKEKWRKLKELEATQEAVGAERAEVEV</sequence>
<feature type="compositionally biased region" description="Basic and acidic residues" evidence="1">
    <location>
        <begin position="255"/>
        <end position="264"/>
    </location>
</feature>
<name>A0A2V1AGX5_9ASCO</name>
<evidence type="ECO:0000256" key="1">
    <source>
        <dbReference type="SAM" id="MobiDB-lite"/>
    </source>
</evidence>
<dbReference type="GeneID" id="37004399"/>
<evidence type="ECO:0000256" key="2">
    <source>
        <dbReference type="SAM" id="Phobius"/>
    </source>
</evidence>
<dbReference type="RefSeq" id="XP_025337784.1">
    <property type="nucleotide sequence ID" value="XM_025482841.1"/>
</dbReference>
<feature type="compositionally biased region" description="Polar residues" evidence="1">
    <location>
        <begin position="107"/>
        <end position="125"/>
    </location>
</feature>
<organism evidence="3 4">
    <name type="scientific">Candidozyma duobushaemuli</name>
    <dbReference type="NCBI Taxonomy" id="1231522"/>
    <lineage>
        <taxon>Eukaryota</taxon>
        <taxon>Fungi</taxon>
        <taxon>Dikarya</taxon>
        <taxon>Ascomycota</taxon>
        <taxon>Saccharomycotina</taxon>
        <taxon>Pichiomycetes</taxon>
        <taxon>Metschnikowiaceae</taxon>
        <taxon>Candidozyma</taxon>
    </lineage>
</organism>
<dbReference type="EMBL" id="PKFP01000006">
    <property type="protein sequence ID" value="PVH16844.1"/>
    <property type="molecule type" value="Genomic_DNA"/>
</dbReference>
<feature type="region of interest" description="Disordered" evidence="1">
    <location>
        <begin position="343"/>
        <end position="378"/>
    </location>
</feature>